<dbReference type="Proteomes" id="UP000037035">
    <property type="component" value="Unassembled WGS sequence"/>
</dbReference>
<gene>
    <name evidence="1" type="ORF">VP01_12812g1</name>
</gene>
<sequence>LSFPTTTMTMSPPASHHSNQIMDSTCPMAMYPLLKNVCQKFKNTSRISCQFDKHVRMNLDWKIGDGVWLNSCNITTTRPLW</sequence>
<proteinExistence type="predicted"/>
<dbReference type="EMBL" id="LAVV01003124">
    <property type="protein sequence ID" value="KNZ62356.1"/>
    <property type="molecule type" value="Genomic_DNA"/>
</dbReference>
<evidence type="ECO:0000313" key="1">
    <source>
        <dbReference type="EMBL" id="KNZ62356.1"/>
    </source>
</evidence>
<feature type="non-terminal residue" evidence="1">
    <location>
        <position position="1"/>
    </location>
</feature>
<comment type="caution">
    <text evidence="1">The sequence shown here is derived from an EMBL/GenBank/DDBJ whole genome shotgun (WGS) entry which is preliminary data.</text>
</comment>
<dbReference type="AlphaFoldDB" id="A0A0L6VNT2"/>
<keyword evidence="2" id="KW-1185">Reference proteome</keyword>
<reference evidence="1 2" key="1">
    <citation type="submission" date="2015-08" db="EMBL/GenBank/DDBJ databases">
        <title>Next Generation Sequencing and Analysis of the Genome of Puccinia sorghi L Schw, the Causal Agent of Maize Common Rust.</title>
        <authorList>
            <person name="Rochi L."/>
            <person name="Burguener G."/>
            <person name="Darino M."/>
            <person name="Turjanski A."/>
            <person name="Kreff E."/>
            <person name="Dieguez M.J."/>
            <person name="Sacco F."/>
        </authorList>
    </citation>
    <scope>NUCLEOTIDE SEQUENCE [LARGE SCALE GENOMIC DNA]</scope>
    <source>
        <strain evidence="1 2">RO10H11247</strain>
    </source>
</reference>
<dbReference type="VEuPathDB" id="FungiDB:VP01_12812g1"/>
<accession>A0A0L6VNT2</accession>
<protein>
    <submittedName>
        <fullName evidence="1">Uncharacterized protein</fullName>
    </submittedName>
</protein>
<organism evidence="1 2">
    <name type="scientific">Puccinia sorghi</name>
    <dbReference type="NCBI Taxonomy" id="27349"/>
    <lineage>
        <taxon>Eukaryota</taxon>
        <taxon>Fungi</taxon>
        <taxon>Dikarya</taxon>
        <taxon>Basidiomycota</taxon>
        <taxon>Pucciniomycotina</taxon>
        <taxon>Pucciniomycetes</taxon>
        <taxon>Pucciniales</taxon>
        <taxon>Pucciniaceae</taxon>
        <taxon>Puccinia</taxon>
    </lineage>
</organism>
<name>A0A0L6VNT2_9BASI</name>
<evidence type="ECO:0000313" key="2">
    <source>
        <dbReference type="Proteomes" id="UP000037035"/>
    </source>
</evidence>